<dbReference type="RefSeq" id="WP_007000640.1">
    <property type="nucleotide sequence ID" value="NZ_JH992955.1"/>
</dbReference>
<dbReference type="EMBL" id="AGWL01000002">
    <property type="protein sequence ID" value="EKU95635.1"/>
    <property type="molecule type" value="Genomic_DNA"/>
</dbReference>
<evidence type="ECO:0008006" key="5">
    <source>
        <dbReference type="Google" id="ProtNLM"/>
    </source>
</evidence>
<dbReference type="eggNOG" id="COG0455">
    <property type="taxonomic scope" value="Bacteria"/>
</dbReference>
<keyword evidence="2" id="KW-0067">ATP-binding</keyword>
<accession>K9F2C9</accession>
<keyword evidence="1" id="KW-0547">Nucleotide-binding</keyword>
<evidence type="ECO:0000256" key="1">
    <source>
        <dbReference type="ARBA" id="ARBA00022741"/>
    </source>
</evidence>
<evidence type="ECO:0000313" key="3">
    <source>
        <dbReference type="EMBL" id="EKU95635.1"/>
    </source>
</evidence>
<dbReference type="Gene3D" id="3.40.50.300">
    <property type="entry name" value="P-loop containing nucleotide triphosphate hydrolases"/>
    <property type="match status" value="1"/>
</dbReference>
<dbReference type="GO" id="GO:0009898">
    <property type="term" value="C:cytoplasmic side of plasma membrane"/>
    <property type="evidence" value="ECO:0007669"/>
    <property type="project" value="TreeGrafter"/>
</dbReference>
<dbReference type="GO" id="GO:0005829">
    <property type="term" value="C:cytosol"/>
    <property type="evidence" value="ECO:0007669"/>
    <property type="project" value="TreeGrafter"/>
</dbReference>
<dbReference type="InterPro" id="IPR027417">
    <property type="entry name" value="P-loop_NTPase"/>
</dbReference>
<dbReference type="PANTHER" id="PTHR43384:SF6">
    <property type="entry name" value="SEPTUM SITE-DETERMINING PROTEIN MIND HOMOLOG, CHLOROPLASTIC"/>
    <property type="match status" value="1"/>
</dbReference>
<dbReference type="InterPro" id="IPR050625">
    <property type="entry name" value="ParA/MinD_ATPase"/>
</dbReference>
<evidence type="ECO:0000256" key="2">
    <source>
        <dbReference type="ARBA" id="ARBA00022840"/>
    </source>
</evidence>
<dbReference type="Proteomes" id="UP000009888">
    <property type="component" value="Unassembled WGS sequence"/>
</dbReference>
<reference evidence="3 4" key="1">
    <citation type="submission" date="2012-09" db="EMBL/GenBank/DDBJ databases">
        <title>The Genome Sequence of Actinobaculum massiliae ACS-171-V-COL2.</title>
        <authorList>
            <consortium name="The Broad Institute Genome Sequencing Platform"/>
            <person name="Earl A."/>
            <person name="Ward D."/>
            <person name="Feldgarden M."/>
            <person name="Gevers D."/>
            <person name="Saerens B."/>
            <person name="Vaneechoutte M."/>
            <person name="Walker B."/>
            <person name="Young S.K."/>
            <person name="Zeng Q."/>
            <person name="Gargeya S."/>
            <person name="Fitzgerald M."/>
            <person name="Haas B."/>
            <person name="Abouelleil A."/>
            <person name="Alvarado L."/>
            <person name="Arachchi H.M."/>
            <person name="Berlin A."/>
            <person name="Chapman S.B."/>
            <person name="Goldberg J."/>
            <person name="Griggs A."/>
            <person name="Gujja S."/>
            <person name="Hansen M."/>
            <person name="Howarth C."/>
            <person name="Imamovic A."/>
            <person name="Larimer J."/>
            <person name="McCowen C."/>
            <person name="Montmayeur A."/>
            <person name="Murphy C."/>
            <person name="Neiman D."/>
            <person name="Pearson M."/>
            <person name="Priest M."/>
            <person name="Roberts A."/>
            <person name="Saif S."/>
            <person name="Shea T."/>
            <person name="Sisk P."/>
            <person name="Sykes S."/>
            <person name="Wortman J."/>
            <person name="Nusbaum C."/>
            <person name="Birren B."/>
        </authorList>
    </citation>
    <scope>NUCLEOTIDE SEQUENCE [LARGE SCALE GENOMIC DNA]</scope>
    <source>
        <strain evidence="4">ACS-171-V-Col2</strain>
    </source>
</reference>
<dbReference type="GO" id="GO:0051782">
    <property type="term" value="P:negative regulation of cell division"/>
    <property type="evidence" value="ECO:0007669"/>
    <property type="project" value="TreeGrafter"/>
</dbReference>
<dbReference type="AlphaFoldDB" id="K9F2C9"/>
<proteinExistence type="predicted"/>
<name>K9F2C9_9ACTO</name>
<dbReference type="PATRIC" id="fig|883066.3.peg.442"/>
<organism evidence="3 4">
    <name type="scientific">Actinobaculum massiliense ACS-171-V-Col2</name>
    <dbReference type="NCBI Taxonomy" id="883066"/>
    <lineage>
        <taxon>Bacteria</taxon>
        <taxon>Bacillati</taxon>
        <taxon>Actinomycetota</taxon>
        <taxon>Actinomycetes</taxon>
        <taxon>Actinomycetales</taxon>
        <taxon>Actinomycetaceae</taxon>
        <taxon>Actinobaculum</taxon>
    </lineage>
</organism>
<sequence length="388" mass="41338">MSGSVLLLLYGPLEVGVLEALGREEIDVVRRCSDEVELAGAAEAGLGSVVVTETLDLNLAALFHAAGLQIVGVGLERQTGEDFLASPNAEDVVNCVRAALSQSKPAAPEPPAIRHPDVGAGTVCAVWGTDGAPGRSVLARDLANALASKLEVLLVDGDTRNPCLSQLLGVRQETSAIVALARKINTGSAGQEEIEKYLLHMPQGFHFLAGLNKGSRWRELPGPVLGQMWARLRSCAALIIADCAAGIERNEFGFDEDRDAATLSLLENADMRLLVAKATPVGLRRLIAQIELANEAGIADFHIVLTRAQEREKLAIRDILRGRGVEGVSWVRSDAGHYDAAERRGLSLLEVSPKAGAASDTRRLAARLENAVRSQLDPANRPSGRRAR</sequence>
<protein>
    <recommendedName>
        <fullName evidence="5">CobQ/CobB/MinD/ParA nucleotide binding domain-containing protein</fullName>
    </recommendedName>
</protein>
<comment type="caution">
    <text evidence="3">The sequence shown here is derived from an EMBL/GenBank/DDBJ whole genome shotgun (WGS) entry which is preliminary data.</text>
</comment>
<dbReference type="PANTHER" id="PTHR43384">
    <property type="entry name" value="SEPTUM SITE-DETERMINING PROTEIN MIND HOMOLOG, CHLOROPLASTIC-RELATED"/>
    <property type="match status" value="1"/>
</dbReference>
<keyword evidence="4" id="KW-1185">Reference proteome</keyword>
<dbReference type="SUPFAM" id="SSF52540">
    <property type="entry name" value="P-loop containing nucleoside triphosphate hydrolases"/>
    <property type="match status" value="1"/>
</dbReference>
<dbReference type="STRING" id="202789.GCA_001457435_01713"/>
<dbReference type="GO" id="GO:0005524">
    <property type="term" value="F:ATP binding"/>
    <property type="evidence" value="ECO:0007669"/>
    <property type="project" value="UniProtKB-KW"/>
</dbReference>
<dbReference type="GO" id="GO:0016887">
    <property type="term" value="F:ATP hydrolysis activity"/>
    <property type="evidence" value="ECO:0007669"/>
    <property type="project" value="TreeGrafter"/>
</dbReference>
<gene>
    <name evidence="3" type="ORF">HMPREF9233_00422</name>
</gene>
<dbReference type="HOGENOM" id="CLU_019561_1_0_11"/>
<evidence type="ECO:0000313" key="4">
    <source>
        <dbReference type="Proteomes" id="UP000009888"/>
    </source>
</evidence>